<evidence type="ECO:0000313" key="22">
    <source>
        <dbReference type="Proteomes" id="UP000522365"/>
    </source>
</evidence>
<dbReference type="GO" id="GO:0003735">
    <property type="term" value="F:structural constituent of ribosome"/>
    <property type="evidence" value="ECO:0007669"/>
    <property type="project" value="InterPro"/>
</dbReference>
<sequence length="76" mass="8457">MADDMVYQEAVAAEVIQVNGRTGVTGEIFQVRCKILGGKDTGRILTRNVKGPVKLGDLIMLRETEREAKQLGKRRK</sequence>
<evidence type="ECO:0000313" key="32">
    <source>
        <dbReference type="Proteomes" id="UP000590564"/>
    </source>
</evidence>
<evidence type="ECO:0000313" key="25">
    <source>
        <dbReference type="Proteomes" id="UP000563838"/>
    </source>
</evidence>
<evidence type="ECO:0000256" key="2">
    <source>
        <dbReference type="ARBA" id="ARBA00022980"/>
    </source>
</evidence>
<reference evidence="20" key="5">
    <citation type="submission" date="2021-03" db="EMBL/GenBank/DDBJ databases">
        <title>Genomic Encyclopedia of Type Strains, Phase IV (KMG-IV): sequencing the most valuable type-strain genomes for metagenomic binning, comparative biology and taxonomic classification.</title>
        <authorList>
            <person name="Goeker M."/>
        </authorList>
    </citation>
    <scope>NUCLEOTIDE SEQUENCE</scope>
    <source>
        <strain evidence="20">DSM 2771</strain>
    </source>
</reference>
<dbReference type="Proteomes" id="UP000722095">
    <property type="component" value="Unassembled WGS sequence"/>
</dbReference>
<evidence type="ECO:0000313" key="29">
    <source>
        <dbReference type="Proteomes" id="UP000571751"/>
    </source>
</evidence>
<dbReference type="InterPro" id="IPR028626">
    <property type="entry name" value="Ribosomal_eS28_CS"/>
</dbReference>
<dbReference type="GO" id="GO:0030490">
    <property type="term" value="P:maturation of SSU-rRNA"/>
    <property type="evidence" value="ECO:0007669"/>
    <property type="project" value="TreeGrafter"/>
</dbReference>
<dbReference type="AlphaFoldDB" id="A0A2L1C8U3"/>
<evidence type="ECO:0000313" key="6">
    <source>
        <dbReference type="EMBL" id="AVB75757.1"/>
    </source>
</evidence>
<dbReference type="Proteomes" id="UP000742560">
    <property type="component" value="Unassembled WGS sequence"/>
</dbReference>
<dbReference type="Proteomes" id="UP000571751">
    <property type="component" value="Unassembled WGS sequence"/>
</dbReference>
<comment type="similarity">
    <text evidence="1 5">Belongs to the eukaryotic ribosomal protein eS28 family.</text>
</comment>
<dbReference type="FunFam" id="2.40.50.140:FF:000145">
    <property type="entry name" value="30S ribosomal protein S28e"/>
    <property type="match status" value="1"/>
</dbReference>
<evidence type="ECO:0000313" key="13">
    <source>
        <dbReference type="EMBL" id="MBA2864173.1"/>
    </source>
</evidence>
<dbReference type="InterPro" id="IPR012340">
    <property type="entry name" value="NA-bd_OB-fold"/>
</dbReference>
<evidence type="ECO:0000313" key="16">
    <source>
        <dbReference type="EMBL" id="MBB6402210.1"/>
    </source>
</evidence>
<dbReference type="Gene3D" id="2.40.50.140">
    <property type="entry name" value="Nucleic acid-binding proteins"/>
    <property type="match status" value="1"/>
</dbReference>
<accession>A0A2L1C8U3</accession>
<evidence type="ECO:0000256" key="5">
    <source>
        <dbReference type="HAMAP-Rule" id="MF_00292"/>
    </source>
</evidence>
<dbReference type="EMBL" id="JACDUJ010000001">
    <property type="protein sequence ID" value="MBA2846451.1"/>
    <property type="molecule type" value="Genomic_DNA"/>
</dbReference>
<evidence type="ECO:0000256" key="4">
    <source>
        <dbReference type="ARBA" id="ARBA00035146"/>
    </source>
</evidence>
<dbReference type="PANTHER" id="PTHR10769">
    <property type="entry name" value="40S RIBOSOMAL PROTEIN S28"/>
    <property type="match status" value="1"/>
</dbReference>
<dbReference type="EMBL" id="JACDUP010000003">
    <property type="protein sequence ID" value="MBA2869565.1"/>
    <property type="molecule type" value="Genomic_DNA"/>
</dbReference>
<dbReference type="Proteomes" id="UP000567099">
    <property type="component" value="Unassembled WGS sequence"/>
</dbReference>
<evidence type="ECO:0000313" key="19">
    <source>
        <dbReference type="EMBL" id="MBM7408626.1"/>
    </source>
</evidence>
<dbReference type="GO" id="GO:0000028">
    <property type="term" value="P:ribosomal small subunit assembly"/>
    <property type="evidence" value="ECO:0007669"/>
    <property type="project" value="TreeGrafter"/>
</dbReference>
<dbReference type="Proteomes" id="UP000563838">
    <property type="component" value="Unassembled WGS sequence"/>
</dbReference>
<evidence type="ECO:0000313" key="9">
    <source>
        <dbReference type="EMBL" id="MBA2850985.1"/>
    </source>
</evidence>
<dbReference type="EMBL" id="JACDUI010000003">
    <property type="protein sequence ID" value="MBA2841166.1"/>
    <property type="molecule type" value="Genomic_DNA"/>
</dbReference>
<organism evidence="6 21">
    <name type="scientific">Methanococcus maripaludis</name>
    <name type="common">Methanococcus deltae</name>
    <dbReference type="NCBI Taxonomy" id="39152"/>
    <lineage>
        <taxon>Archaea</taxon>
        <taxon>Methanobacteriati</taxon>
        <taxon>Methanobacteriota</taxon>
        <taxon>Methanomada group</taxon>
        <taxon>Methanococci</taxon>
        <taxon>Methanococcales</taxon>
        <taxon>Methanococcaceae</taxon>
        <taxon>Methanococcus</taxon>
    </lineage>
</organism>
<dbReference type="Proteomes" id="UP000571854">
    <property type="component" value="Unassembled WGS sequence"/>
</dbReference>
<keyword evidence="2 5" id="KW-0689">Ribosomal protein</keyword>
<dbReference type="Proteomes" id="UP000564425">
    <property type="component" value="Unassembled WGS sequence"/>
</dbReference>
<evidence type="ECO:0000313" key="10">
    <source>
        <dbReference type="EMBL" id="MBA2853722.1"/>
    </source>
</evidence>
<dbReference type="EMBL" id="JACDUM010000003">
    <property type="protein sequence ID" value="MBA2860638.1"/>
    <property type="molecule type" value="Genomic_DNA"/>
</dbReference>
<name>A0A2L1C8U3_METMI</name>
<dbReference type="Proteomes" id="UP000239462">
    <property type="component" value="Chromosome"/>
</dbReference>
<reference evidence="18" key="3">
    <citation type="submission" date="2020-07" db="EMBL/GenBank/DDBJ databases">
        <title>Severe corrosion of carbon steel in oil field produced water can be linked to methanogenic archaea containing a special type of NiFe hydrogenase.</title>
        <authorList>
            <person name="Lahme S."/>
            <person name="Mand J."/>
            <person name="Longwell J."/>
            <person name="Smith R."/>
            <person name="Enning D."/>
        </authorList>
    </citation>
    <scope>NUCLEOTIDE SEQUENCE</scope>
    <source>
        <strain evidence="18">MIC098Bin5</strain>
    </source>
</reference>
<evidence type="ECO:0000313" key="20">
    <source>
        <dbReference type="EMBL" id="MBP2219855.1"/>
    </source>
</evidence>
<evidence type="ECO:0000313" key="12">
    <source>
        <dbReference type="EMBL" id="MBA2860638.1"/>
    </source>
</evidence>
<dbReference type="Proteomes" id="UP000522365">
    <property type="component" value="Unassembled WGS sequence"/>
</dbReference>
<dbReference type="RefSeq" id="WP_011170584.1">
    <property type="nucleotide sequence ID" value="NZ_BAAABJ010000001.1"/>
</dbReference>
<dbReference type="Proteomes" id="UP000568063">
    <property type="component" value="Unassembled WGS sequence"/>
</dbReference>
<evidence type="ECO:0000313" key="11">
    <source>
        <dbReference type="EMBL" id="MBA2858454.1"/>
    </source>
</evidence>
<dbReference type="InterPro" id="IPR000289">
    <property type="entry name" value="Ribosomal_eS28"/>
</dbReference>
<evidence type="ECO:0000313" key="23">
    <source>
        <dbReference type="Proteomes" id="UP000536195"/>
    </source>
</evidence>
<dbReference type="EMBL" id="JACHIQ010000002">
    <property type="protein sequence ID" value="MBB6067738.1"/>
    <property type="molecule type" value="Genomic_DNA"/>
</dbReference>
<dbReference type="GO" id="GO:0006412">
    <property type="term" value="P:translation"/>
    <property type="evidence" value="ECO:0007669"/>
    <property type="project" value="UniProtKB-UniRule"/>
</dbReference>
<keyword evidence="3 5" id="KW-0687">Ribonucleoprotein</keyword>
<proteinExistence type="inferred from homology"/>
<gene>
    <name evidence="5" type="primary">rps28e</name>
    <name evidence="18" type="ORF">H0S71_08230</name>
    <name evidence="19" type="ORF">HNP85_000298</name>
    <name evidence="9" type="ORF">HNP86_001116</name>
    <name evidence="7" type="ORF">HNP87_001715</name>
    <name evidence="8" type="ORF">HNP88_000635</name>
    <name evidence="10" type="ORF">HNP89_001698</name>
    <name evidence="12" type="ORF">HNP91_001469</name>
    <name evidence="16" type="ORF">HNP92_001532</name>
    <name evidence="11" type="ORF">HNP93_001155</name>
    <name evidence="13" type="ORF">HNP94_001173</name>
    <name evidence="14" type="ORF">HNP95_001761</name>
    <name evidence="17" type="ORF">HNP96_001140</name>
    <name evidence="15" type="ORF">HNP97_001248</name>
    <name evidence="20" type="ORF">J2745_001361</name>
    <name evidence="6" type="ORF">MMJJ_03400</name>
</gene>
<reference evidence="21" key="1">
    <citation type="journal article" date="2018" name="Genome Announc.">
        <title>Complete Genome Sequence of the Methanococcus maripaludis Type Strain JJ (DSM 2067), a Model for Selenoprotein Synthesis in Archaea.</title>
        <authorList>
            <person name="Poehlein A."/>
            <person name="Heym D."/>
            <person name="Quitzke V."/>
            <person name="Fersch J."/>
            <person name="Daniel R."/>
            <person name="Rother M."/>
        </authorList>
    </citation>
    <scope>NUCLEOTIDE SEQUENCE [LARGE SCALE GENOMIC DNA]</scope>
    <source>
        <strain evidence="21">DSM 2067</strain>
    </source>
</reference>
<evidence type="ECO:0000313" key="21">
    <source>
        <dbReference type="Proteomes" id="UP000239462"/>
    </source>
</evidence>
<evidence type="ECO:0000313" key="30">
    <source>
        <dbReference type="Proteomes" id="UP000571854"/>
    </source>
</evidence>
<dbReference type="Proteomes" id="UP000536195">
    <property type="component" value="Unassembled WGS sequence"/>
</dbReference>
<evidence type="ECO:0000256" key="3">
    <source>
        <dbReference type="ARBA" id="ARBA00023274"/>
    </source>
</evidence>
<dbReference type="EMBL" id="JACHED010000002">
    <property type="protein sequence ID" value="MBB6497099.1"/>
    <property type="molecule type" value="Genomic_DNA"/>
</dbReference>
<evidence type="ECO:0000313" key="8">
    <source>
        <dbReference type="EMBL" id="MBA2846451.1"/>
    </source>
</evidence>
<dbReference type="EMBL" id="CP026606">
    <property type="protein sequence ID" value="AVB75757.1"/>
    <property type="molecule type" value="Genomic_DNA"/>
</dbReference>
<dbReference type="Proteomes" id="UP000584706">
    <property type="component" value="Unassembled WGS sequence"/>
</dbReference>
<dbReference type="CDD" id="cd04457">
    <property type="entry name" value="S1_S28E"/>
    <property type="match status" value="1"/>
</dbReference>
<evidence type="ECO:0000313" key="28">
    <source>
        <dbReference type="Proteomes" id="UP000568063"/>
    </source>
</evidence>
<dbReference type="EMBL" id="JACDUK010000004">
    <property type="protein sequence ID" value="MBA2853722.1"/>
    <property type="molecule type" value="Genomic_DNA"/>
</dbReference>
<dbReference type="Proteomes" id="UP000590564">
    <property type="component" value="Unassembled WGS sequence"/>
</dbReference>
<dbReference type="GO" id="GO:0022627">
    <property type="term" value="C:cytosolic small ribosomal subunit"/>
    <property type="evidence" value="ECO:0007669"/>
    <property type="project" value="TreeGrafter"/>
</dbReference>
<dbReference type="KEGG" id="mmad:MMJJ_03400"/>
<evidence type="ECO:0000313" key="14">
    <source>
        <dbReference type="EMBL" id="MBA2869565.1"/>
    </source>
</evidence>
<evidence type="ECO:0000313" key="27">
    <source>
        <dbReference type="Proteomes" id="UP000567099"/>
    </source>
</evidence>
<dbReference type="EMBL" id="JAFBBC010000001">
    <property type="protein sequence ID" value="MBM7408626.1"/>
    <property type="molecule type" value="Genomic_DNA"/>
</dbReference>
<evidence type="ECO:0000313" key="31">
    <source>
        <dbReference type="Proteomes" id="UP000584706"/>
    </source>
</evidence>
<dbReference type="HAMAP" id="MF_00292">
    <property type="entry name" value="Ribosomal_eS28"/>
    <property type="match status" value="1"/>
</dbReference>
<dbReference type="EMBL" id="JACDUO010000001">
    <property type="protein sequence ID" value="MBA2864173.1"/>
    <property type="molecule type" value="Genomic_DNA"/>
</dbReference>
<dbReference type="GeneID" id="10982078"/>
<dbReference type="Pfam" id="PF01200">
    <property type="entry name" value="Ribosomal_S28e"/>
    <property type="match status" value="1"/>
</dbReference>
<protein>
    <recommendedName>
        <fullName evidence="4 5">Small ribosomal subunit protein eS28</fullName>
    </recommendedName>
</protein>
<dbReference type="EMBL" id="JACCQJ010000003">
    <property type="protein sequence ID" value="MBG0769867.1"/>
    <property type="molecule type" value="Genomic_DNA"/>
</dbReference>
<dbReference type="NCBIfam" id="NF003080">
    <property type="entry name" value="PRK04007.1"/>
    <property type="match status" value="1"/>
</dbReference>
<dbReference type="SMR" id="A0A2L1C8U3"/>
<dbReference type="Proteomes" id="UP000558015">
    <property type="component" value="Unassembled WGS sequence"/>
</dbReference>
<evidence type="ECO:0000313" key="15">
    <source>
        <dbReference type="EMBL" id="MBB6067738.1"/>
    </source>
</evidence>
<dbReference type="OMA" id="NTGMHGE"/>
<dbReference type="Proteomes" id="UP000714405">
    <property type="component" value="Unassembled WGS sequence"/>
</dbReference>
<reference evidence="23 31" key="4">
    <citation type="submission" date="2020-08" db="EMBL/GenBank/DDBJ databases">
        <title>Genomic Encyclopedia of Type Strains, Phase IV (KMG-V): Genome sequencing to study the core and pangenomes of soil and plant-associated prokaryotes.</title>
        <authorList>
            <person name="Whitman W."/>
        </authorList>
    </citation>
    <scope>NUCLEOTIDE SEQUENCE [LARGE SCALE GENOMIC DNA]</scope>
    <source>
        <strain evidence="9 26">A1</strain>
        <strain evidence="7 25">A4</strain>
        <strain evidence="8 30">A5</strain>
        <strain evidence="16 23">C11</strain>
        <strain evidence="11 24">C12</strain>
        <strain evidence="13 27">C13</strain>
        <strain evidence="14 29">C14</strain>
        <strain evidence="12 28">C9</strain>
        <strain evidence="17 32">D1</strain>
        <strain evidence="15 31">DSM 7078</strain>
        <strain evidence="19">RC</strain>
        <strain evidence="10 22">S1</strain>
    </source>
</reference>
<dbReference type="EMBL" id="JAGINF010000004">
    <property type="protein sequence ID" value="MBP2219855.1"/>
    <property type="molecule type" value="Genomic_DNA"/>
</dbReference>
<dbReference type="EMBL" id="JACDUH010000001">
    <property type="protein sequence ID" value="MBA2850985.1"/>
    <property type="molecule type" value="Genomic_DNA"/>
</dbReference>
<evidence type="ECO:0000313" key="24">
    <source>
        <dbReference type="Proteomes" id="UP000558015"/>
    </source>
</evidence>
<dbReference type="PROSITE" id="PS00961">
    <property type="entry name" value="RIBOSOMAL_S28E"/>
    <property type="match status" value="1"/>
</dbReference>
<evidence type="ECO:0000313" key="26">
    <source>
        <dbReference type="Proteomes" id="UP000564425"/>
    </source>
</evidence>
<dbReference type="EMBL" id="JACHEC010000003">
    <property type="protein sequence ID" value="MBB6402210.1"/>
    <property type="molecule type" value="Genomic_DNA"/>
</dbReference>
<dbReference type="EMBL" id="JACDUN010000001">
    <property type="protein sequence ID" value="MBA2858454.1"/>
    <property type="molecule type" value="Genomic_DNA"/>
</dbReference>
<dbReference type="PANTHER" id="PTHR10769:SF3">
    <property type="entry name" value="SMALL RIBOSOMAL SUBUNIT PROTEIN ES28"/>
    <property type="match status" value="1"/>
</dbReference>
<dbReference type="SUPFAM" id="SSF50249">
    <property type="entry name" value="Nucleic acid-binding proteins"/>
    <property type="match status" value="1"/>
</dbReference>
<evidence type="ECO:0000256" key="1">
    <source>
        <dbReference type="ARBA" id="ARBA00005943"/>
    </source>
</evidence>
<reference evidence="6" key="2">
    <citation type="submission" date="2018-02" db="EMBL/GenBank/DDBJ databases">
        <title>Complete genome sequence of the Methanococcus maripaludis type strain JJ (DSM 2067), a model for selenoprotein synthesis in Archaea.</title>
        <authorList>
            <person name="Poehlein A."/>
            <person name="Heym D."/>
            <person name="Quitzke V."/>
            <person name="Fersch J."/>
            <person name="Daniel R."/>
            <person name="Rother M."/>
        </authorList>
    </citation>
    <scope>NUCLEOTIDE SEQUENCE [LARGE SCALE GENOMIC DNA]</scope>
    <source>
        <strain evidence="6">DSM 2067</strain>
    </source>
</reference>
<evidence type="ECO:0000313" key="17">
    <source>
        <dbReference type="EMBL" id="MBB6497099.1"/>
    </source>
</evidence>
<evidence type="ECO:0000313" key="18">
    <source>
        <dbReference type="EMBL" id="MBG0769867.1"/>
    </source>
</evidence>
<evidence type="ECO:0000313" key="7">
    <source>
        <dbReference type="EMBL" id="MBA2841166.1"/>
    </source>
</evidence>